<organism evidence="8 9">
    <name type="scientific">Pelobates cultripes</name>
    <name type="common">Western spadefoot toad</name>
    <dbReference type="NCBI Taxonomy" id="61616"/>
    <lineage>
        <taxon>Eukaryota</taxon>
        <taxon>Metazoa</taxon>
        <taxon>Chordata</taxon>
        <taxon>Craniata</taxon>
        <taxon>Vertebrata</taxon>
        <taxon>Euteleostomi</taxon>
        <taxon>Amphibia</taxon>
        <taxon>Batrachia</taxon>
        <taxon>Anura</taxon>
        <taxon>Pelobatoidea</taxon>
        <taxon>Pelobatidae</taxon>
        <taxon>Pelobates</taxon>
    </lineage>
</organism>
<feature type="domain" description="DUF1279" evidence="7">
    <location>
        <begin position="134"/>
        <end position="219"/>
    </location>
</feature>
<evidence type="ECO:0000256" key="3">
    <source>
        <dbReference type="ARBA" id="ARBA00022989"/>
    </source>
</evidence>
<keyword evidence="3" id="KW-1133">Transmembrane helix</keyword>
<evidence type="ECO:0000313" key="9">
    <source>
        <dbReference type="Proteomes" id="UP001295444"/>
    </source>
</evidence>
<gene>
    <name evidence="8" type="ORF">PECUL_23A046465</name>
</gene>
<sequence length="293" mass="33249">MLRAHPVISEWTGHGDPPPSRCTISMQLFRTLFLKPNAKNIYLLTSSVRSCRQQIWPPSSLRFGCQILVVHGQHKQWLHSTSGQDVPQEKKSTTASPNQSEEDITTKSPYGATKPEEVIDSDPLQDKSIGLFHRFKKTFKQHGKVLIPVHLVTSSFWFGSFYYAAMKGVNVVPFLELIGLPDVIVNILKNSQGGNALTAYALYKIATPARYAVTLGGTSISVKYLRKYGYLSTPPLVKDYLQDKMEETKERFSEKMEETRDIISGKMEETKDKISEKLMETKDKVSFRKKKEE</sequence>
<feature type="region of interest" description="Disordered" evidence="6">
    <location>
        <begin position="79"/>
        <end position="118"/>
    </location>
</feature>
<dbReference type="Gene3D" id="6.10.140.1430">
    <property type="match status" value="1"/>
</dbReference>
<keyword evidence="2" id="KW-0812">Transmembrane</keyword>
<dbReference type="PANTHER" id="PTHR21377">
    <property type="entry name" value="PROTEIN FAM210B, MITOCHONDRIAL"/>
    <property type="match status" value="1"/>
</dbReference>
<accession>A0AAD1S0B4</accession>
<proteinExistence type="predicted"/>
<protein>
    <submittedName>
        <fullName evidence="8">FAM210A isoform X1</fullName>
    </submittedName>
</protein>
<dbReference type="AlphaFoldDB" id="A0AAD1S0B4"/>
<evidence type="ECO:0000259" key="7">
    <source>
        <dbReference type="Pfam" id="PF06916"/>
    </source>
</evidence>
<dbReference type="EMBL" id="OW240915">
    <property type="protein sequence ID" value="CAH2284697.1"/>
    <property type="molecule type" value="Genomic_DNA"/>
</dbReference>
<reference evidence="8" key="1">
    <citation type="submission" date="2022-03" db="EMBL/GenBank/DDBJ databases">
        <authorList>
            <person name="Alioto T."/>
            <person name="Alioto T."/>
            <person name="Gomez Garrido J."/>
        </authorList>
    </citation>
    <scope>NUCLEOTIDE SEQUENCE</scope>
</reference>
<dbReference type="GO" id="GO:0005739">
    <property type="term" value="C:mitochondrion"/>
    <property type="evidence" value="ECO:0007669"/>
    <property type="project" value="TreeGrafter"/>
</dbReference>
<keyword evidence="5" id="KW-0472">Membrane</keyword>
<evidence type="ECO:0000256" key="2">
    <source>
        <dbReference type="ARBA" id="ARBA00022692"/>
    </source>
</evidence>
<dbReference type="InterPro" id="IPR009688">
    <property type="entry name" value="FAM210A/B-like_dom"/>
</dbReference>
<evidence type="ECO:0000256" key="1">
    <source>
        <dbReference type="ARBA" id="ARBA00004167"/>
    </source>
</evidence>
<keyword evidence="9" id="KW-1185">Reference proteome</keyword>
<evidence type="ECO:0000256" key="5">
    <source>
        <dbReference type="ARBA" id="ARBA00023136"/>
    </source>
</evidence>
<evidence type="ECO:0000313" key="8">
    <source>
        <dbReference type="EMBL" id="CAH2284697.1"/>
    </source>
</evidence>
<name>A0AAD1S0B4_PELCU</name>
<dbReference type="Proteomes" id="UP001295444">
    <property type="component" value="Chromosome 04"/>
</dbReference>
<dbReference type="GO" id="GO:0016020">
    <property type="term" value="C:membrane"/>
    <property type="evidence" value="ECO:0007669"/>
    <property type="project" value="UniProtKB-SubCell"/>
</dbReference>
<dbReference type="Pfam" id="PF06916">
    <property type="entry name" value="FAM210A-B_dom"/>
    <property type="match status" value="1"/>
</dbReference>
<evidence type="ECO:0000256" key="4">
    <source>
        <dbReference type="ARBA" id="ARBA00023054"/>
    </source>
</evidence>
<keyword evidence="4" id="KW-0175">Coiled coil</keyword>
<comment type="subcellular location">
    <subcellularLocation>
        <location evidence="1">Membrane</location>
        <topology evidence="1">Single-pass membrane protein</topology>
    </subcellularLocation>
</comment>
<dbReference type="PANTHER" id="PTHR21377:SF1">
    <property type="entry name" value="PROTEIN FAM210A"/>
    <property type="match status" value="1"/>
</dbReference>
<evidence type="ECO:0000256" key="6">
    <source>
        <dbReference type="SAM" id="MobiDB-lite"/>
    </source>
</evidence>
<dbReference type="InterPro" id="IPR045866">
    <property type="entry name" value="FAM210A/B-like"/>
</dbReference>